<dbReference type="HOGENOM" id="CLU_2396927_0_0_10"/>
<name>S0GFL3_9BACT</name>
<proteinExistence type="predicted"/>
<comment type="caution">
    <text evidence="1">The sequence shown here is derived from an EMBL/GenBank/DDBJ whole genome shotgun (WGS) entry which is preliminary data.</text>
</comment>
<dbReference type="Proteomes" id="UP000014140">
    <property type="component" value="Unassembled WGS sequence"/>
</dbReference>
<dbReference type="EMBL" id="ASSQ01000021">
    <property type="protein sequence ID" value="EOS14449.1"/>
    <property type="molecule type" value="Genomic_DNA"/>
</dbReference>
<dbReference type="InterPro" id="IPR013785">
    <property type="entry name" value="Aldolase_TIM"/>
</dbReference>
<dbReference type="AlphaFoldDB" id="S0GFL3"/>
<reference evidence="1 2" key="1">
    <citation type="submission" date="2013-04" db="EMBL/GenBank/DDBJ databases">
        <title>The Genome Sequence of Parabacteroides goldsteinii dnLKV18.</title>
        <authorList>
            <consortium name="The Broad Institute Genomics Platform"/>
            <consortium name="The Broad Institute Genome Sequencing Center for Infectious Disease"/>
            <person name="Earl A."/>
            <person name="Xavier R."/>
            <person name="Kuhn K."/>
            <person name="Stappenbeck T."/>
            <person name="Walker B."/>
            <person name="Young S."/>
            <person name="Zeng Q."/>
            <person name="Gargeya S."/>
            <person name="Fitzgerald M."/>
            <person name="Haas B."/>
            <person name="Abouelleil A."/>
            <person name="Allen A.W."/>
            <person name="Alvarado L."/>
            <person name="Arachchi H.M."/>
            <person name="Berlin A.M."/>
            <person name="Chapman S.B."/>
            <person name="Gainer-Dewar J."/>
            <person name="Goldberg J."/>
            <person name="Griggs A."/>
            <person name="Gujja S."/>
            <person name="Hansen M."/>
            <person name="Howarth C."/>
            <person name="Imamovic A."/>
            <person name="Ireland A."/>
            <person name="Larimer J."/>
            <person name="McCowan C."/>
            <person name="Murphy C."/>
            <person name="Pearson M."/>
            <person name="Poon T.W."/>
            <person name="Priest M."/>
            <person name="Roberts A."/>
            <person name="Saif S."/>
            <person name="Shea T."/>
            <person name="Sisk P."/>
            <person name="Sykes S."/>
            <person name="Wortman J."/>
            <person name="Nusbaum C."/>
            <person name="Birren B."/>
        </authorList>
    </citation>
    <scope>NUCLEOTIDE SEQUENCE [LARGE SCALE GENOMIC DNA]</scope>
    <source>
        <strain evidence="2">dnLKV18</strain>
    </source>
</reference>
<accession>S0GFL3</accession>
<dbReference type="PATRIC" id="fig|1235789.3.peg.4608"/>
<dbReference type="SUPFAM" id="SSF51395">
    <property type="entry name" value="FMN-linked oxidoreductases"/>
    <property type="match status" value="1"/>
</dbReference>
<keyword evidence="2" id="KW-1185">Reference proteome</keyword>
<organism evidence="1 2">
    <name type="scientific">Parabacteroides goldsteinii dnLKV18</name>
    <dbReference type="NCBI Taxonomy" id="1235789"/>
    <lineage>
        <taxon>Bacteria</taxon>
        <taxon>Pseudomonadati</taxon>
        <taxon>Bacteroidota</taxon>
        <taxon>Bacteroidia</taxon>
        <taxon>Bacteroidales</taxon>
        <taxon>Tannerellaceae</taxon>
        <taxon>Parabacteroides</taxon>
    </lineage>
</organism>
<protein>
    <submittedName>
        <fullName evidence="1">Dihydroorotate dehydrogenase (Fumarate)</fullName>
    </submittedName>
</protein>
<evidence type="ECO:0000313" key="2">
    <source>
        <dbReference type="Proteomes" id="UP000014140"/>
    </source>
</evidence>
<gene>
    <name evidence="1" type="ORF">C803_04590</name>
</gene>
<sequence>MIDIKTQYAGLTLRNPLIVGSSGLTNNPERNKEFEKAGAGAIVLKSLFEEQIEMQSDSLMQDSDYPEAADYIRGYVKANQVNNYLELIKKTKE</sequence>
<evidence type="ECO:0000313" key="1">
    <source>
        <dbReference type="EMBL" id="EOS14449.1"/>
    </source>
</evidence>
<dbReference type="Gene3D" id="3.20.20.70">
    <property type="entry name" value="Aldolase class I"/>
    <property type="match status" value="1"/>
</dbReference>